<keyword evidence="1" id="KW-1185">Reference proteome</keyword>
<name>A0A1I7XND2_HETBA</name>
<dbReference type="InterPro" id="IPR043472">
    <property type="entry name" value="Macro_dom-like"/>
</dbReference>
<evidence type="ECO:0000313" key="1">
    <source>
        <dbReference type="Proteomes" id="UP000095283"/>
    </source>
</evidence>
<dbReference type="Proteomes" id="UP000095283">
    <property type="component" value="Unplaced"/>
</dbReference>
<accession>A0A1I7XND2</accession>
<sequence length="294" mass="32854">MHRILNSLNLFLSRDSASPDTKYKSDGDALSPLDESAQLKSMHNVRLVTAKSLIDICTPSHDVDWGSVLQMSMSLYGRSLCALILFVPREPLWHTSSRSCKLFRLFLDFSETRDANCWRVDCLSSSENSEKRELQEVMRNDETLSIGDVYITRHSNLRDVQIVFHLVIDDQLLTSDISSRHPCLNGIRNIIRLSSRLGVTSIHIPLLLIEQASESTTVAWCIRRAEMVYKCVKGYLMEVCAMCGGSAAGCPSLLVPHYNVHFVLPSGLAPTVYQQISAMFPTIFQVVPSVSSGT</sequence>
<organism evidence="1 2">
    <name type="scientific">Heterorhabditis bacteriophora</name>
    <name type="common">Entomopathogenic nematode worm</name>
    <dbReference type="NCBI Taxonomy" id="37862"/>
    <lineage>
        <taxon>Eukaryota</taxon>
        <taxon>Metazoa</taxon>
        <taxon>Ecdysozoa</taxon>
        <taxon>Nematoda</taxon>
        <taxon>Chromadorea</taxon>
        <taxon>Rhabditida</taxon>
        <taxon>Rhabditina</taxon>
        <taxon>Rhabditomorpha</taxon>
        <taxon>Strongyloidea</taxon>
        <taxon>Heterorhabditidae</taxon>
        <taxon>Heterorhabditis</taxon>
    </lineage>
</organism>
<dbReference type="InterPro" id="IPR019311">
    <property type="entry name" value="Fy-3"/>
</dbReference>
<reference evidence="2" key="1">
    <citation type="submission" date="2016-11" db="UniProtKB">
        <authorList>
            <consortium name="WormBaseParasite"/>
        </authorList>
    </citation>
    <scope>IDENTIFICATION</scope>
</reference>
<dbReference type="PANTHER" id="PTHR16525:SF0">
    <property type="entry name" value="PROTEIN C12ORF4"/>
    <property type="match status" value="1"/>
</dbReference>
<dbReference type="AlphaFoldDB" id="A0A1I7XND2"/>
<dbReference type="Pfam" id="PF10154">
    <property type="entry name" value="Fy-3"/>
    <property type="match status" value="2"/>
</dbReference>
<proteinExistence type="predicted"/>
<dbReference type="WBParaSite" id="Hba_18834">
    <property type="protein sequence ID" value="Hba_18834"/>
    <property type="gene ID" value="Hba_18834"/>
</dbReference>
<evidence type="ECO:0000313" key="2">
    <source>
        <dbReference type="WBParaSite" id="Hba_18834"/>
    </source>
</evidence>
<dbReference type="PANTHER" id="PTHR16525">
    <property type="entry name" value="PROTEIN C12ORF4"/>
    <property type="match status" value="1"/>
</dbReference>
<dbReference type="GO" id="GO:0005737">
    <property type="term" value="C:cytoplasm"/>
    <property type="evidence" value="ECO:0007669"/>
    <property type="project" value="TreeGrafter"/>
</dbReference>
<dbReference type="SUPFAM" id="SSF52949">
    <property type="entry name" value="Macro domain-like"/>
    <property type="match status" value="1"/>
</dbReference>
<protein>
    <submittedName>
        <fullName evidence="2">Macro domain-containing protein</fullName>
    </submittedName>
</protein>